<feature type="domain" description="C-JID" evidence="5">
    <location>
        <begin position="386"/>
        <end position="515"/>
    </location>
</feature>
<dbReference type="PANTHER" id="PTHR11017:SF291">
    <property type="entry name" value="ADP-RIBOSYL CYCLASE_CYCLIC ADP-RIBOSE HYDROLASE-RELATED"/>
    <property type="match status" value="1"/>
</dbReference>
<name>A0ABM0UXS2_CAMSA</name>
<evidence type="ECO:0000256" key="4">
    <source>
        <dbReference type="SAM" id="Phobius"/>
    </source>
</evidence>
<keyword evidence="1" id="KW-0433">Leucine-rich repeat</keyword>
<keyword evidence="4" id="KW-1133">Transmembrane helix</keyword>
<dbReference type="Proteomes" id="UP000694864">
    <property type="component" value="Chromosome 2"/>
</dbReference>
<evidence type="ECO:0000259" key="5">
    <source>
        <dbReference type="Pfam" id="PF20160"/>
    </source>
</evidence>
<dbReference type="Gene3D" id="3.80.10.10">
    <property type="entry name" value="Ribonuclease Inhibitor"/>
    <property type="match status" value="2"/>
</dbReference>
<keyword evidence="4" id="KW-0812">Transmembrane</keyword>
<keyword evidence="2" id="KW-0677">Repeat</keyword>
<protein>
    <submittedName>
        <fullName evidence="7">Disease resistance protein RML1A-like</fullName>
    </submittedName>
</protein>
<dbReference type="InterPro" id="IPR032675">
    <property type="entry name" value="LRR_dom_sf"/>
</dbReference>
<keyword evidence="4" id="KW-0472">Membrane</keyword>
<dbReference type="Pfam" id="PF20160">
    <property type="entry name" value="C-JID"/>
    <property type="match status" value="1"/>
</dbReference>
<reference evidence="7" key="2">
    <citation type="submission" date="2025-08" db="UniProtKB">
        <authorList>
            <consortium name="RefSeq"/>
        </authorList>
    </citation>
    <scope>IDENTIFICATION</scope>
    <source>
        <tissue evidence="7">Leaf</tissue>
    </source>
</reference>
<evidence type="ECO:0000256" key="3">
    <source>
        <dbReference type="SAM" id="MobiDB-lite"/>
    </source>
</evidence>
<dbReference type="InterPro" id="IPR045344">
    <property type="entry name" value="C-JID"/>
</dbReference>
<dbReference type="InterPro" id="IPR044974">
    <property type="entry name" value="Disease_R_plants"/>
</dbReference>
<keyword evidence="6" id="KW-1185">Reference proteome</keyword>
<sequence length="597" mass="67701">ILVCCFFYKQPFLLLTQQQINYEQSSEPGRRQFLTEADDIRDVLTNETGTESVIGISFDISNVGEVFVSKGAFQGMCNLRFLRIINKDSLSGGEGTLELPEGIEFLSSSLRLLDWGGCPIKSLPPRFQPAHLVELRMPESKLEKLWGGTQPLPNLKIIDLNRSRRLKEIPNLSNATNLERLILEGCKSLVELPSSIKNLQKLKELNVQWCSMLQVIPNNINLASLKRLDMSYCSRLSTFPDISKNIKTLNLGDTEIEDVPPSFAEYFSRLEHLNICSISLKRLTHVPLCITSLVLSGSHIQRIPYCVIDLTRLSWLAVENCRKLKSIPDLPPSLDTLDAKDCVSLKRVRFSFHNPTERLDFSHCLKLDEESIRRIIQKSIYDVVCLPGKKIPAEFTHKATGRSITIPLAPGSLSASSRFKACLLFLPVANYNYGDISCSIRSTGGVTAHNLKWHTPLFFKSQHLVICHGNLFRQRSKCQEVDVTLSEVDMTMSEITFEFNHKYKGDKIIECGVQIMTEEAEVSCSRELDSFETEGSSSEMDDYETESISSSEDEYDRAEFSWSLMRPNQFLYLLSFFTIFIGYYLVKKDRDGDCTAL</sequence>
<evidence type="ECO:0000256" key="1">
    <source>
        <dbReference type="ARBA" id="ARBA00022614"/>
    </source>
</evidence>
<accession>A0ABM0UXS2</accession>
<dbReference type="GeneID" id="104730417"/>
<evidence type="ECO:0000256" key="2">
    <source>
        <dbReference type="ARBA" id="ARBA00022737"/>
    </source>
</evidence>
<dbReference type="PANTHER" id="PTHR11017">
    <property type="entry name" value="LEUCINE-RICH REPEAT-CONTAINING PROTEIN"/>
    <property type="match status" value="1"/>
</dbReference>
<dbReference type="InterPro" id="IPR011713">
    <property type="entry name" value="Leu-rich_rpt_3"/>
</dbReference>
<evidence type="ECO:0000313" key="7">
    <source>
        <dbReference type="RefSeq" id="XP_010447883.2"/>
    </source>
</evidence>
<evidence type="ECO:0000313" key="6">
    <source>
        <dbReference type="Proteomes" id="UP000694864"/>
    </source>
</evidence>
<organism evidence="6 7">
    <name type="scientific">Camelina sativa</name>
    <name type="common">False flax</name>
    <name type="synonym">Myagrum sativum</name>
    <dbReference type="NCBI Taxonomy" id="90675"/>
    <lineage>
        <taxon>Eukaryota</taxon>
        <taxon>Viridiplantae</taxon>
        <taxon>Streptophyta</taxon>
        <taxon>Embryophyta</taxon>
        <taxon>Tracheophyta</taxon>
        <taxon>Spermatophyta</taxon>
        <taxon>Magnoliopsida</taxon>
        <taxon>eudicotyledons</taxon>
        <taxon>Gunneridae</taxon>
        <taxon>Pentapetalae</taxon>
        <taxon>rosids</taxon>
        <taxon>malvids</taxon>
        <taxon>Brassicales</taxon>
        <taxon>Brassicaceae</taxon>
        <taxon>Camelineae</taxon>
        <taxon>Camelina</taxon>
    </lineage>
</organism>
<feature type="compositionally biased region" description="Acidic residues" evidence="3">
    <location>
        <begin position="539"/>
        <end position="551"/>
    </location>
</feature>
<dbReference type="SUPFAM" id="SSF52058">
    <property type="entry name" value="L domain-like"/>
    <property type="match status" value="1"/>
</dbReference>
<gene>
    <name evidence="7" type="primary">LOC104730417</name>
</gene>
<proteinExistence type="predicted"/>
<reference evidence="6" key="1">
    <citation type="journal article" date="2014" name="Nat. Commun.">
        <title>The emerging biofuel crop Camelina sativa retains a highly undifferentiated hexaploid genome structure.</title>
        <authorList>
            <person name="Kagale S."/>
            <person name="Koh C."/>
            <person name="Nixon J."/>
            <person name="Bollina V."/>
            <person name="Clarke W.E."/>
            <person name="Tuteja R."/>
            <person name="Spillane C."/>
            <person name="Robinson S.J."/>
            <person name="Links M.G."/>
            <person name="Clarke C."/>
            <person name="Higgins E.E."/>
            <person name="Huebert T."/>
            <person name="Sharpe A.G."/>
            <person name="Parkin I.A."/>
        </authorList>
    </citation>
    <scope>NUCLEOTIDE SEQUENCE [LARGE SCALE GENOMIC DNA]</scope>
    <source>
        <strain evidence="6">cv. DH55</strain>
    </source>
</reference>
<feature type="transmembrane region" description="Helical" evidence="4">
    <location>
        <begin position="570"/>
        <end position="586"/>
    </location>
</feature>
<feature type="non-terminal residue" evidence="7">
    <location>
        <position position="1"/>
    </location>
</feature>
<feature type="region of interest" description="Disordered" evidence="3">
    <location>
        <begin position="532"/>
        <end position="551"/>
    </location>
</feature>
<dbReference type="RefSeq" id="XP_010447883.2">
    <property type="nucleotide sequence ID" value="XM_010449581.2"/>
</dbReference>
<dbReference type="Pfam" id="PF07725">
    <property type="entry name" value="LRR_3"/>
    <property type="match status" value="1"/>
</dbReference>